<dbReference type="Pfam" id="PF13426">
    <property type="entry name" value="PAS_9"/>
    <property type="match status" value="1"/>
</dbReference>
<dbReference type="PROSITE" id="PS50110">
    <property type="entry name" value="RESPONSE_REGULATORY"/>
    <property type="match status" value="1"/>
</dbReference>
<comment type="caution">
    <text evidence="8">The sequence shown here is derived from an EMBL/GenBank/DDBJ whole genome shotgun (WGS) entry which is preliminary data.</text>
</comment>
<dbReference type="Pfam" id="PF00072">
    <property type="entry name" value="Response_reg"/>
    <property type="match status" value="1"/>
</dbReference>
<dbReference type="InterPro" id="IPR036097">
    <property type="entry name" value="HisK_dim/P_sf"/>
</dbReference>
<evidence type="ECO:0000256" key="2">
    <source>
        <dbReference type="ARBA" id="ARBA00012438"/>
    </source>
</evidence>
<sequence length="654" mass="71056">MDGSAKARGSREHGMRTLLWSSSDAVLVYADVDPRRARFIDANPKALDLFGLPRERLAALPEAELLRWVDEERVELRLGDGASLTVVATQVHPEGTGERWLLLRDPTARRVAERTRTELRDSNRLLRAFTDAAFEAVFMYSGGVIRLANRAAESYARVEPGGLIGRQLADFIAPRCRGEIVAQVRSGSGEPFETWAVRADGQEYPVEVRPHTTTVTLEGGTLHVAAMRDLTEERALQEQLRRTQRMEALGRVAGGVAHDFNNLLSVVLNATELACLDLEPRHPSRVELQAVLDAARRGTELTRQLLAFGRRSTGRAGERATPVIDASEVVASMHAMLRRLLGSNIALELELDDRDLGQYLQLEASQLEQLILNLALNARDAMLARAIDGPAHTANTLSLQLRRRELGEVELRALDCPGAPLHPGPHLELRVRDQGTGMDAETRARIFEPFFTTKPAGEGTGLGLATVFAVVQEARGAITVDSELGVGTTFTCLLPLADPPESAIDTEHALHGEPELEPELDAAETAEAPRRSVLVVEDEAPVRRIVAALLQRAGYTVVEAEGVEAALELARARPVDVLLTDVVMPVFDGLELAKQLCSNDPQLRVVFTSGYTRDELLGANPRWAAAPFLDKPVTPAALLGAIEAALAGPSPSLA</sequence>
<dbReference type="SMART" id="SM00388">
    <property type="entry name" value="HisKA"/>
    <property type="match status" value="1"/>
</dbReference>
<dbReference type="AlphaFoldDB" id="A6GD09"/>
<keyword evidence="3 4" id="KW-0597">Phosphoprotein</keyword>
<dbReference type="SUPFAM" id="SSF55874">
    <property type="entry name" value="ATPase domain of HSP90 chaperone/DNA topoisomerase II/histidine kinase"/>
    <property type="match status" value="1"/>
</dbReference>
<dbReference type="InterPro" id="IPR005467">
    <property type="entry name" value="His_kinase_dom"/>
</dbReference>
<keyword evidence="9" id="KW-1185">Reference proteome</keyword>
<protein>
    <recommendedName>
        <fullName evidence="2">histidine kinase</fullName>
        <ecNumber evidence="2">2.7.13.3</ecNumber>
    </recommendedName>
</protein>
<dbReference type="PANTHER" id="PTHR43065">
    <property type="entry name" value="SENSOR HISTIDINE KINASE"/>
    <property type="match status" value="1"/>
</dbReference>
<dbReference type="SMART" id="SM00091">
    <property type="entry name" value="PAS"/>
    <property type="match status" value="2"/>
</dbReference>
<dbReference type="Gene3D" id="3.40.50.2300">
    <property type="match status" value="1"/>
</dbReference>
<dbReference type="InterPro" id="IPR036890">
    <property type="entry name" value="HATPase_C_sf"/>
</dbReference>
<dbReference type="Proteomes" id="UP000005801">
    <property type="component" value="Unassembled WGS sequence"/>
</dbReference>
<dbReference type="SUPFAM" id="SSF52172">
    <property type="entry name" value="CheY-like"/>
    <property type="match status" value="1"/>
</dbReference>
<evidence type="ECO:0000313" key="9">
    <source>
        <dbReference type="Proteomes" id="UP000005801"/>
    </source>
</evidence>
<dbReference type="PROSITE" id="PS50109">
    <property type="entry name" value="HIS_KIN"/>
    <property type="match status" value="1"/>
</dbReference>
<reference evidence="8 9" key="1">
    <citation type="submission" date="2007-06" db="EMBL/GenBank/DDBJ databases">
        <authorList>
            <person name="Shimkets L."/>
            <person name="Ferriera S."/>
            <person name="Johnson J."/>
            <person name="Kravitz S."/>
            <person name="Beeson K."/>
            <person name="Sutton G."/>
            <person name="Rogers Y.-H."/>
            <person name="Friedman R."/>
            <person name="Frazier M."/>
            <person name="Venter J.C."/>
        </authorList>
    </citation>
    <scope>NUCLEOTIDE SEQUENCE [LARGE SCALE GENOMIC DNA]</scope>
    <source>
        <strain evidence="8 9">SIR-1</strain>
    </source>
</reference>
<dbReference type="CDD" id="cd00130">
    <property type="entry name" value="PAS"/>
    <property type="match status" value="2"/>
</dbReference>
<dbReference type="Gene3D" id="1.10.287.130">
    <property type="match status" value="1"/>
</dbReference>
<feature type="domain" description="Response regulatory" evidence="6">
    <location>
        <begin position="532"/>
        <end position="646"/>
    </location>
</feature>
<proteinExistence type="predicted"/>
<accession>A6GD09</accession>
<keyword evidence="8" id="KW-0808">Transferase</keyword>
<dbReference type="PANTHER" id="PTHR43065:SF42">
    <property type="entry name" value="TWO-COMPONENT SENSOR PPRA"/>
    <property type="match status" value="1"/>
</dbReference>
<keyword evidence="8" id="KW-0418">Kinase</keyword>
<evidence type="ECO:0000259" key="5">
    <source>
        <dbReference type="PROSITE" id="PS50109"/>
    </source>
</evidence>
<dbReference type="EC" id="2.7.13.3" evidence="2"/>
<dbReference type="SUPFAM" id="SSF55785">
    <property type="entry name" value="PYP-like sensor domain (PAS domain)"/>
    <property type="match status" value="1"/>
</dbReference>
<evidence type="ECO:0000256" key="4">
    <source>
        <dbReference type="PROSITE-ProRule" id="PRU00169"/>
    </source>
</evidence>
<dbReference type="Pfam" id="PF02518">
    <property type="entry name" value="HATPase_c"/>
    <property type="match status" value="1"/>
</dbReference>
<evidence type="ECO:0000256" key="1">
    <source>
        <dbReference type="ARBA" id="ARBA00000085"/>
    </source>
</evidence>
<dbReference type="GO" id="GO:0000155">
    <property type="term" value="F:phosphorelay sensor kinase activity"/>
    <property type="evidence" value="ECO:0007669"/>
    <property type="project" value="InterPro"/>
</dbReference>
<comment type="catalytic activity">
    <reaction evidence="1">
        <text>ATP + protein L-histidine = ADP + protein N-phospho-L-histidine.</text>
        <dbReference type="EC" id="2.7.13.3"/>
    </reaction>
</comment>
<dbReference type="SMART" id="SM00448">
    <property type="entry name" value="REC"/>
    <property type="match status" value="1"/>
</dbReference>
<dbReference type="InterPro" id="IPR004358">
    <property type="entry name" value="Sig_transdc_His_kin-like_C"/>
</dbReference>
<dbReference type="InterPro" id="IPR003661">
    <property type="entry name" value="HisK_dim/P_dom"/>
</dbReference>
<dbReference type="InterPro" id="IPR003594">
    <property type="entry name" value="HATPase_dom"/>
</dbReference>
<evidence type="ECO:0000259" key="7">
    <source>
        <dbReference type="PROSITE" id="PS50113"/>
    </source>
</evidence>
<dbReference type="InterPro" id="IPR001789">
    <property type="entry name" value="Sig_transdc_resp-reg_receiver"/>
</dbReference>
<dbReference type="STRING" id="391625.PPSIR1_42266"/>
<dbReference type="InterPro" id="IPR000014">
    <property type="entry name" value="PAS"/>
</dbReference>
<organism evidence="8 9">
    <name type="scientific">Plesiocystis pacifica SIR-1</name>
    <dbReference type="NCBI Taxonomy" id="391625"/>
    <lineage>
        <taxon>Bacteria</taxon>
        <taxon>Pseudomonadati</taxon>
        <taxon>Myxococcota</taxon>
        <taxon>Polyangia</taxon>
        <taxon>Nannocystales</taxon>
        <taxon>Nannocystaceae</taxon>
        <taxon>Plesiocystis</taxon>
    </lineage>
</organism>
<dbReference type="InterPro" id="IPR035965">
    <property type="entry name" value="PAS-like_dom_sf"/>
</dbReference>
<dbReference type="Pfam" id="PF13188">
    <property type="entry name" value="PAS_8"/>
    <property type="match status" value="1"/>
</dbReference>
<dbReference type="Gene3D" id="3.30.565.10">
    <property type="entry name" value="Histidine kinase-like ATPase, C-terminal domain"/>
    <property type="match status" value="1"/>
</dbReference>
<dbReference type="InterPro" id="IPR011006">
    <property type="entry name" value="CheY-like_superfamily"/>
</dbReference>
<dbReference type="SUPFAM" id="SSF47384">
    <property type="entry name" value="Homodimeric domain of signal transducing histidine kinase"/>
    <property type="match status" value="1"/>
</dbReference>
<dbReference type="OrthoDB" id="5476885at2"/>
<dbReference type="NCBIfam" id="TIGR00229">
    <property type="entry name" value="sensory_box"/>
    <property type="match status" value="1"/>
</dbReference>
<dbReference type="PRINTS" id="PR00344">
    <property type="entry name" value="BCTRLSENSOR"/>
</dbReference>
<dbReference type="SMART" id="SM00387">
    <property type="entry name" value="HATPase_c"/>
    <property type="match status" value="1"/>
</dbReference>
<evidence type="ECO:0000259" key="6">
    <source>
        <dbReference type="PROSITE" id="PS50110"/>
    </source>
</evidence>
<feature type="domain" description="PAC" evidence="7">
    <location>
        <begin position="190"/>
        <end position="242"/>
    </location>
</feature>
<feature type="modified residue" description="4-aspartylphosphate" evidence="4">
    <location>
        <position position="581"/>
    </location>
</feature>
<evidence type="ECO:0000256" key="3">
    <source>
        <dbReference type="ARBA" id="ARBA00022553"/>
    </source>
</evidence>
<dbReference type="Gene3D" id="3.30.450.20">
    <property type="entry name" value="PAS domain"/>
    <property type="match status" value="2"/>
</dbReference>
<gene>
    <name evidence="8" type="ORF">PPSIR1_42266</name>
</gene>
<dbReference type="RefSeq" id="WP_006974600.1">
    <property type="nucleotide sequence ID" value="NZ_ABCS01000069.1"/>
</dbReference>
<dbReference type="CDD" id="cd00156">
    <property type="entry name" value="REC"/>
    <property type="match status" value="1"/>
</dbReference>
<evidence type="ECO:0000313" key="8">
    <source>
        <dbReference type="EMBL" id="EDM76247.1"/>
    </source>
</evidence>
<dbReference type="eggNOG" id="COG4191">
    <property type="taxonomic scope" value="Bacteria"/>
</dbReference>
<dbReference type="EMBL" id="ABCS01000069">
    <property type="protein sequence ID" value="EDM76247.1"/>
    <property type="molecule type" value="Genomic_DNA"/>
</dbReference>
<name>A6GD09_9BACT</name>
<feature type="domain" description="Histidine kinase" evidence="5">
    <location>
        <begin position="255"/>
        <end position="498"/>
    </location>
</feature>
<dbReference type="PROSITE" id="PS50113">
    <property type="entry name" value="PAC"/>
    <property type="match status" value="1"/>
</dbReference>
<dbReference type="InterPro" id="IPR000700">
    <property type="entry name" value="PAS-assoc_C"/>
</dbReference>